<accession>A0A6V8MWP8</accession>
<name>A0A6V8MWP8_9BACT</name>
<evidence type="ECO:0000313" key="5">
    <source>
        <dbReference type="Proteomes" id="UP000831485"/>
    </source>
</evidence>
<reference evidence="3" key="3">
    <citation type="submission" date="2022-04" db="EMBL/GenBank/DDBJ databases">
        <authorList>
            <person name="Liu G."/>
        </authorList>
    </citation>
    <scope>NUCLEOTIDE SEQUENCE</scope>
    <source>
        <strain evidence="3">RG22</strain>
    </source>
</reference>
<feature type="chain" id="PRO_5027653931" description="Lipoprotein" evidence="1">
    <location>
        <begin position="26"/>
        <end position="197"/>
    </location>
</feature>
<dbReference type="Proteomes" id="UP000568888">
    <property type="component" value="Unassembled WGS sequence"/>
</dbReference>
<reference evidence="4" key="1">
    <citation type="submission" date="2020-06" db="EMBL/GenBank/DDBJ databases">
        <title>Draft genomic sequecing of Geomonas sp. Red736.</title>
        <authorList>
            <person name="Itoh H."/>
            <person name="Xu Z.X."/>
            <person name="Ushijima N."/>
            <person name="Masuda Y."/>
            <person name="Shiratori Y."/>
            <person name="Senoo K."/>
        </authorList>
    </citation>
    <scope>NUCLEOTIDE SEQUENCE [LARGE SCALE GENOMIC DNA]</scope>
    <source>
        <strain evidence="4">Red736</strain>
    </source>
</reference>
<dbReference type="RefSeq" id="WP_183346806.1">
    <property type="nucleotide sequence ID" value="NZ_BLXY01000002.1"/>
</dbReference>
<sequence>MKWKPRTEVPFALAVLAMGVLQAQAGTSGDWSDGKSPQDLASRVGVKIHLKEVCDNGHGIPSFGKGGRNGRLVIVSQEPANVSSTIIDRCDGTRDILDDETMRQEYEKGPAFDGSSGGHYHYNSWLNHYYNNTLYSYRQGRTGSYDHVSPARFANRAAALQSKGAANHVASAMSGGKVSSVSGGRSGFFSGGGRGGA</sequence>
<evidence type="ECO:0000313" key="2">
    <source>
        <dbReference type="EMBL" id="GFO63993.1"/>
    </source>
</evidence>
<keyword evidence="1" id="KW-0732">Signal</keyword>
<organism evidence="2 4">
    <name type="scientific">Geomonas paludis</name>
    <dbReference type="NCBI Taxonomy" id="2740185"/>
    <lineage>
        <taxon>Bacteria</taxon>
        <taxon>Pseudomonadati</taxon>
        <taxon>Thermodesulfobacteriota</taxon>
        <taxon>Desulfuromonadia</taxon>
        <taxon>Geobacterales</taxon>
        <taxon>Geobacteraceae</taxon>
        <taxon>Geomonas</taxon>
    </lineage>
</organism>
<dbReference type="AlphaFoldDB" id="A0A6V8MWP8"/>
<dbReference type="Proteomes" id="UP000831485">
    <property type="component" value="Chromosome"/>
</dbReference>
<gene>
    <name evidence="2" type="ORF">GMPD_19120</name>
    <name evidence="3" type="ORF">M1B72_06965</name>
</gene>
<evidence type="ECO:0008006" key="6">
    <source>
        <dbReference type="Google" id="ProtNLM"/>
    </source>
</evidence>
<dbReference type="EMBL" id="CP096574">
    <property type="protein sequence ID" value="UPU37441.1"/>
    <property type="molecule type" value="Genomic_DNA"/>
</dbReference>
<evidence type="ECO:0000256" key="1">
    <source>
        <dbReference type="SAM" id="SignalP"/>
    </source>
</evidence>
<evidence type="ECO:0000313" key="4">
    <source>
        <dbReference type="Proteomes" id="UP000568888"/>
    </source>
</evidence>
<keyword evidence="5" id="KW-1185">Reference proteome</keyword>
<reference evidence="2" key="2">
    <citation type="journal article" date="2021" name="Int. J. Syst. Evol. Microbiol.">
        <title>Geomonas silvestris sp. nov., Geomonas paludis sp. nov. and Geomonas limicola sp. nov., isolated from terrestrial environments, and emended description of the genus Geomonas.</title>
        <authorList>
            <person name="Itoh H."/>
            <person name="Xu Z."/>
            <person name="Masuda Y."/>
            <person name="Ushijima N."/>
            <person name="Hayakawa C."/>
            <person name="Shiratori Y."/>
            <person name="Senoo K."/>
        </authorList>
    </citation>
    <scope>NUCLEOTIDE SEQUENCE</scope>
    <source>
        <strain evidence="2">Red736</strain>
    </source>
</reference>
<dbReference type="EMBL" id="BLXY01000002">
    <property type="protein sequence ID" value="GFO63993.1"/>
    <property type="molecule type" value="Genomic_DNA"/>
</dbReference>
<evidence type="ECO:0000313" key="3">
    <source>
        <dbReference type="EMBL" id="UPU37441.1"/>
    </source>
</evidence>
<protein>
    <recommendedName>
        <fullName evidence="6">Lipoprotein</fullName>
    </recommendedName>
</protein>
<proteinExistence type="predicted"/>
<feature type="signal peptide" evidence="1">
    <location>
        <begin position="1"/>
        <end position="25"/>
    </location>
</feature>